<feature type="transmembrane region" description="Helical" evidence="1">
    <location>
        <begin position="165"/>
        <end position="181"/>
    </location>
</feature>
<organism evidence="2 3">
    <name type="scientific">Natronobacillus azotifigens</name>
    <dbReference type="NCBI Taxonomy" id="472978"/>
    <lineage>
        <taxon>Bacteria</taxon>
        <taxon>Bacillati</taxon>
        <taxon>Bacillota</taxon>
        <taxon>Bacilli</taxon>
        <taxon>Bacillales</taxon>
        <taxon>Bacillaceae</taxon>
        <taxon>Natronobacillus</taxon>
    </lineage>
</organism>
<gene>
    <name evidence="2" type="ORF">OWO01_12520</name>
</gene>
<feature type="transmembrane region" description="Helical" evidence="1">
    <location>
        <begin position="84"/>
        <end position="103"/>
    </location>
</feature>
<feature type="transmembrane region" description="Helical" evidence="1">
    <location>
        <begin position="115"/>
        <end position="134"/>
    </location>
</feature>
<evidence type="ECO:0000256" key="1">
    <source>
        <dbReference type="SAM" id="Phobius"/>
    </source>
</evidence>
<feature type="transmembrane region" description="Helical" evidence="1">
    <location>
        <begin position="57"/>
        <end position="78"/>
    </location>
</feature>
<feature type="transmembrane region" description="Helical" evidence="1">
    <location>
        <begin position="140"/>
        <end position="158"/>
    </location>
</feature>
<dbReference type="RefSeq" id="WP_268780802.1">
    <property type="nucleotide sequence ID" value="NZ_JAPRAT010000026.1"/>
</dbReference>
<keyword evidence="1" id="KW-0812">Transmembrane</keyword>
<dbReference type="Proteomes" id="UP001084197">
    <property type="component" value="Unassembled WGS sequence"/>
</dbReference>
<accession>A0A9J6RF61</accession>
<dbReference type="EMBL" id="JAPRAT010000026">
    <property type="protein sequence ID" value="MCZ0704038.1"/>
    <property type="molecule type" value="Genomic_DNA"/>
</dbReference>
<comment type="caution">
    <text evidence="2">The sequence shown here is derived from an EMBL/GenBank/DDBJ whole genome shotgun (WGS) entry which is preliminary data.</text>
</comment>
<evidence type="ECO:0000313" key="3">
    <source>
        <dbReference type="Proteomes" id="UP001084197"/>
    </source>
</evidence>
<protein>
    <submittedName>
        <fullName evidence="2">Uncharacterized protein</fullName>
    </submittedName>
</protein>
<reference evidence="2" key="1">
    <citation type="submission" date="2022-11" db="EMBL/GenBank/DDBJ databases">
        <title>WGS of Natronobacillus azotifigens 24KS-1, an anaerobic diazotrophic haloalkaliphile from soda-rich habitats.</title>
        <authorList>
            <person name="Sorokin D.Y."/>
            <person name="Merkel A.Y."/>
        </authorList>
    </citation>
    <scope>NUCLEOTIDE SEQUENCE</scope>
    <source>
        <strain evidence="2">24KS-1</strain>
    </source>
</reference>
<evidence type="ECO:0000313" key="2">
    <source>
        <dbReference type="EMBL" id="MCZ0704038.1"/>
    </source>
</evidence>
<keyword evidence="1" id="KW-0472">Membrane</keyword>
<proteinExistence type="predicted"/>
<dbReference type="AlphaFoldDB" id="A0A9J6RF61"/>
<name>A0A9J6RF61_9BACI</name>
<sequence>MDDQRRLIIIKEIQSWKENKLLPPQYCDFLLALYSEGDNEKLVAATIESSNEVQISLLQVFVLASNLFVIPLAIAFLYLTNLSVGKQILVLVIFLFLSIGYYIVTIKQLSVKKIYPLIILLMNIYVISILLVTQWVQVPFLTYSVAIVQLLCWMILGVRMRYRSLIYLALFTLFLSLVAIWI</sequence>
<keyword evidence="1" id="KW-1133">Transmembrane helix</keyword>
<keyword evidence="3" id="KW-1185">Reference proteome</keyword>